<keyword evidence="2 4" id="KW-0863">Zinc-finger</keyword>
<dbReference type="SUPFAM" id="SSF90209">
    <property type="entry name" value="Ran binding protein zinc finger-like"/>
    <property type="match status" value="1"/>
</dbReference>
<dbReference type="Pfam" id="PF00641">
    <property type="entry name" value="Zn_ribbon_RanBP"/>
    <property type="match status" value="1"/>
</dbReference>
<dbReference type="GO" id="GO:0008237">
    <property type="term" value="F:metallopeptidase activity"/>
    <property type="evidence" value="ECO:0007669"/>
    <property type="project" value="TreeGrafter"/>
</dbReference>
<dbReference type="PROSITE" id="PS50199">
    <property type="entry name" value="ZF_RANBP2_2"/>
    <property type="match status" value="1"/>
</dbReference>
<evidence type="ECO:0000259" key="6">
    <source>
        <dbReference type="PROSITE" id="PS50199"/>
    </source>
</evidence>
<organism evidence="8 9">
    <name type="scientific">Thanatephorus cucumeris (strain AG1-IA)</name>
    <name type="common">Rice sheath blight fungus</name>
    <name type="synonym">Rhizoctonia solani</name>
    <dbReference type="NCBI Taxonomy" id="983506"/>
    <lineage>
        <taxon>Eukaryota</taxon>
        <taxon>Fungi</taxon>
        <taxon>Dikarya</taxon>
        <taxon>Basidiomycota</taxon>
        <taxon>Agaricomycotina</taxon>
        <taxon>Agaricomycetes</taxon>
        <taxon>Cantharellales</taxon>
        <taxon>Ceratobasidiaceae</taxon>
        <taxon>Rhizoctonia</taxon>
        <taxon>Rhizoctonia solani AG-1</taxon>
    </lineage>
</organism>
<dbReference type="HOGENOM" id="CLU_023057_1_1_1"/>
<evidence type="ECO:0000313" key="9">
    <source>
        <dbReference type="Proteomes" id="UP000011668"/>
    </source>
</evidence>
<keyword evidence="3" id="KW-0862">Zinc</keyword>
<dbReference type="EMBL" id="AFRT01002053">
    <property type="protein sequence ID" value="ELU38762.1"/>
    <property type="molecule type" value="Genomic_DNA"/>
</dbReference>
<dbReference type="InterPro" id="IPR053000">
    <property type="entry name" value="WSS1-like_metalloprotease"/>
</dbReference>
<evidence type="ECO:0000256" key="1">
    <source>
        <dbReference type="ARBA" id="ARBA00022723"/>
    </source>
</evidence>
<evidence type="ECO:0000256" key="3">
    <source>
        <dbReference type="ARBA" id="ARBA00022833"/>
    </source>
</evidence>
<keyword evidence="9" id="KW-1185">Reference proteome</keyword>
<dbReference type="GO" id="GO:0006281">
    <property type="term" value="P:DNA repair"/>
    <property type="evidence" value="ECO:0007669"/>
    <property type="project" value="TreeGrafter"/>
</dbReference>
<keyword evidence="1" id="KW-0479">Metal-binding</keyword>
<dbReference type="InterPro" id="IPR013536">
    <property type="entry name" value="WLM_dom"/>
</dbReference>
<feature type="region of interest" description="Disordered" evidence="5">
    <location>
        <begin position="536"/>
        <end position="560"/>
    </location>
</feature>
<dbReference type="AlphaFoldDB" id="L8WPR8"/>
<dbReference type="OMA" id="EFYPEME"/>
<evidence type="ECO:0000313" key="8">
    <source>
        <dbReference type="EMBL" id="ELU38762.1"/>
    </source>
</evidence>
<proteinExistence type="predicted"/>
<accession>L8WPR8</accession>
<comment type="caution">
    <text evidence="8">The sequence shown here is derived from an EMBL/GenBank/DDBJ whole genome shotgun (WGS) entry which is preliminary data.</text>
</comment>
<dbReference type="SMART" id="SM00547">
    <property type="entry name" value="ZnF_RBZ"/>
    <property type="match status" value="2"/>
</dbReference>
<evidence type="ECO:0000256" key="2">
    <source>
        <dbReference type="ARBA" id="ARBA00022771"/>
    </source>
</evidence>
<dbReference type="PROSITE" id="PS01358">
    <property type="entry name" value="ZF_RANBP2_1"/>
    <property type="match status" value="1"/>
</dbReference>
<evidence type="ECO:0000259" key="7">
    <source>
        <dbReference type="PROSITE" id="PS51397"/>
    </source>
</evidence>
<dbReference type="GO" id="GO:0008270">
    <property type="term" value="F:zinc ion binding"/>
    <property type="evidence" value="ECO:0007669"/>
    <property type="project" value="UniProtKB-KW"/>
</dbReference>
<reference evidence="8 9" key="1">
    <citation type="journal article" date="2013" name="Nat. Commun.">
        <title>The evolution and pathogenic mechanisms of the rice sheath blight pathogen.</title>
        <authorList>
            <person name="Zheng A."/>
            <person name="Lin R."/>
            <person name="Xu L."/>
            <person name="Qin P."/>
            <person name="Tang C."/>
            <person name="Ai P."/>
            <person name="Zhang D."/>
            <person name="Liu Y."/>
            <person name="Sun Z."/>
            <person name="Feng H."/>
            <person name="Wang Y."/>
            <person name="Chen Y."/>
            <person name="Liang X."/>
            <person name="Fu R."/>
            <person name="Li Q."/>
            <person name="Zhang J."/>
            <person name="Yu X."/>
            <person name="Xie Z."/>
            <person name="Ding L."/>
            <person name="Guan P."/>
            <person name="Tang J."/>
            <person name="Liang Y."/>
            <person name="Wang S."/>
            <person name="Deng Q."/>
            <person name="Li S."/>
            <person name="Zhu J."/>
            <person name="Wang L."/>
            <person name="Liu H."/>
            <person name="Li P."/>
        </authorList>
    </citation>
    <scope>NUCLEOTIDE SEQUENCE [LARGE SCALE GENOMIC DNA]</scope>
    <source>
        <strain evidence="9">AG-1 IA</strain>
    </source>
</reference>
<dbReference type="InterPro" id="IPR036443">
    <property type="entry name" value="Znf_RanBP2_sf"/>
</dbReference>
<dbReference type="OrthoDB" id="261960at2759"/>
<dbReference type="PANTHER" id="PTHR46622:SF1">
    <property type="entry name" value="DNA-DEPENDENT METALLOPROTEASE WSS1"/>
    <property type="match status" value="1"/>
</dbReference>
<dbReference type="GO" id="GO:0005634">
    <property type="term" value="C:nucleus"/>
    <property type="evidence" value="ECO:0007669"/>
    <property type="project" value="TreeGrafter"/>
</dbReference>
<feature type="region of interest" description="Disordered" evidence="5">
    <location>
        <begin position="194"/>
        <end position="216"/>
    </location>
</feature>
<dbReference type="Gene3D" id="4.10.1060.10">
    <property type="entry name" value="Zinc finger, RanBP2-type"/>
    <property type="match status" value="1"/>
</dbReference>
<feature type="domain" description="RanBP2-type" evidence="6">
    <location>
        <begin position="340"/>
        <end position="369"/>
    </location>
</feature>
<dbReference type="PANTHER" id="PTHR46622">
    <property type="entry name" value="DNA-DEPENDENT METALLOPROTEASE WSS1"/>
    <property type="match status" value="1"/>
</dbReference>
<dbReference type="Proteomes" id="UP000011668">
    <property type="component" value="Unassembled WGS sequence"/>
</dbReference>
<dbReference type="Pfam" id="PF08325">
    <property type="entry name" value="WLM"/>
    <property type="match status" value="1"/>
</dbReference>
<feature type="domain" description="WLM" evidence="7">
    <location>
        <begin position="1"/>
        <end position="166"/>
    </location>
</feature>
<evidence type="ECO:0000256" key="4">
    <source>
        <dbReference type="PROSITE-ProRule" id="PRU00322"/>
    </source>
</evidence>
<dbReference type="PROSITE" id="PS51397">
    <property type="entry name" value="WLM"/>
    <property type="match status" value="1"/>
</dbReference>
<sequence>MSLIRAFTHLANQPRAPEALYTLKRIADLAYPIMKQHGWVIPVLSEFFPDDERLLDINSGDKILIRLRPARSPGTFYPIEQLVRVMLHELTHNVHGPHDERFYSLLNKLEDEYDTLVTSGWQGSGFYAPGERLGSKDQGGWGSRSWGSFDIGSRRKALEAAEARLKIERSRSGGRLGGSESSARAGRTIQELAANAADRRRRDKQTCAASHPSADREAARAAVDSIASVVEDADLAEALQLSSVLAEPVDHPNSTRATVVELPTSLARVVSDPNTHGPFDESIIEISDSDSEGESISPRAHPSSNGRQCLSCTYLNPLGTTRDSCKLCEAPLPNTFVQSQEEPWTCVVCTLSNRPAAQRCEACDFPKDRSHWAPKPQTHGEASEVKALPSATWTCGLCTLINVYASKFRSFHKSQSFIPGPRSPLNSAVASNLIQPLPWDCQNCGRRGIEHDFWMCGGCGWIKTNSATTHEGGHVIVEPTMSLEHSNSQPTSMLSLRDLISGAVRARVLTRQTTMPSSVAIGGVLGKRLTSQFSMPAEYKGSPESGQSQRAESGARSRAKITKFKFGKAQMVVYRSRKAKRAKMGASNK</sequence>
<evidence type="ECO:0000256" key="5">
    <source>
        <dbReference type="SAM" id="MobiDB-lite"/>
    </source>
</evidence>
<protein>
    <submittedName>
        <fullName evidence="8">WLM domain-containing protein</fullName>
    </submittedName>
</protein>
<dbReference type="STRING" id="983506.L8WPR8"/>
<dbReference type="InterPro" id="IPR001876">
    <property type="entry name" value="Znf_RanBP2"/>
</dbReference>
<name>L8WPR8_THACA</name>
<gene>
    <name evidence="8" type="ORF">AG1IA_07198</name>
</gene>